<sequence length="386" mass="42014">MAWRNVNGGYNSYNNHNSYQDYQNDAVEVDEVTEDFPALHRTPSLELDKRYGRGVFSPEVMAYREKLVAKRRREEEEATAAERAKLSFLPPALLAYRERLLGYRKTKAKTVGGGQAQSGSSNSSFNFPNFSGKPEPSHSGDSVDNRTSDSNYNHGQHYGSGAGVGSGGGDHGGSNNNVNNNRSGGGGSGYFDSSYDHLSQSSPMDRQHRQDHYFGPSSADEGHEYISPLPPAPLEQYLCDAAGLSRASSSTHSSPSQSIGCSSSRGFMYPPGEGSNRSSSYQLSATYSPGSRSPERSPPHNHRSHTPSSSSNRPSPVYTPSQNNGWRSSSQSPRGFFNPPPSRYLSGSTTSRSTSWKPDEVCWNCKMPRPSGSDDQLCSTCMGAWD</sequence>
<reference evidence="2" key="2">
    <citation type="submission" date="2023-06" db="EMBL/GenBank/DDBJ databases">
        <authorList>
            <consortium name="Lawrence Berkeley National Laboratory"/>
            <person name="Haridas S."/>
            <person name="Hensen N."/>
            <person name="Bonometti L."/>
            <person name="Westerberg I."/>
            <person name="Brannstrom I.O."/>
            <person name="Guillou S."/>
            <person name="Cros-Aarteil S."/>
            <person name="Calhoun S."/>
            <person name="Kuo A."/>
            <person name="Mondo S."/>
            <person name="Pangilinan J."/>
            <person name="Riley R."/>
            <person name="LaButti K."/>
            <person name="Andreopoulos B."/>
            <person name="Lipzen A."/>
            <person name="Chen C."/>
            <person name="Yanf M."/>
            <person name="Daum C."/>
            <person name="Ng V."/>
            <person name="Clum A."/>
            <person name="Steindorff A."/>
            <person name="Ohm R."/>
            <person name="Martin F."/>
            <person name="Silar P."/>
            <person name="Natvig D."/>
            <person name="Lalanne C."/>
            <person name="Gautier V."/>
            <person name="Ament-velasquez S.L."/>
            <person name="Kruys A."/>
            <person name="Hutchinson M.I."/>
            <person name="Powell A.J."/>
            <person name="Barry K."/>
            <person name="Miller A.N."/>
            <person name="Grigoriev I.V."/>
            <person name="Debuchy R."/>
            <person name="Gladieux P."/>
            <person name="Thoren M.H."/>
            <person name="Johannesson H."/>
        </authorList>
    </citation>
    <scope>NUCLEOTIDE SEQUENCE</scope>
    <source>
        <strain evidence="2">CBS 232.78</strain>
    </source>
</reference>
<accession>A0AAE0N3D9</accession>
<feature type="compositionally biased region" description="Low complexity" evidence="1">
    <location>
        <begin position="173"/>
        <end position="182"/>
    </location>
</feature>
<dbReference type="AlphaFoldDB" id="A0AAE0N3D9"/>
<feature type="compositionally biased region" description="Low complexity" evidence="1">
    <location>
        <begin position="306"/>
        <end position="316"/>
    </location>
</feature>
<feature type="compositionally biased region" description="Low complexity" evidence="1">
    <location>
        <begin position="246"/>
        <end position="264"/>
    </location>
</feature>
<dbReference type="Proteomes" id="UP001285441">
    <property type="component" value="Unassembled WGS sequence"/>
</dbReference>
<evidence type="ECO:0000256" key="1">
    <source>
        <dbReference type="SAM" id="MobiDB-lite"/>
    </source>
</evidence>
<organism evidence="2 3">
    <name type="scientific">Podospora didyma</name>
    <dbReference type="NCBI Taxonomy" id="330526"/>
    <lineage>
        <taxon>Eukaryota</taxon>
        <taxon>Fungi</taxon>
        <taxon>Dikarya</taxon>
        <taxon>Ascomycota</taxon>
        <taxon>Pezizomycotina</taxon>
        <taxon>Sordariomycetes</taxon>
        <taxon>Sordariomycetidae</taxon>
        <taxon>Sordariales</taxon>
        <taxon>Podosporaceae</taxon>
        <taxon>Podospora</taxon>
    </lineage>
</organism>
<feature type="compositionally biased region" description="Basic and acidic residues" evidence="1">
    <location>
        <begin position="135"/>
        <end position="147"/>
    </location>
</feature>
<protein>
    <submittedName>
        <fullName evidence="2">Uncharacterized protein</fullName>
    </submittedName>
</protein>
<keyword evidence="3" id="KW-1185">Reference proteome</keyword>
<feature type="compositionally biased region" description="Gly residues" evidence="1">
    <location>
        <begin position="158"/>
        <end position="172"/>
    </location>
</feature>
<gene>
    <name evidence="2" type="ORF">B0H63DRAFT_529127</name>
</gene>
<dbReference type="EMBL" id="JAULSW010000010">
    <property type="protein sequence ID" value="KAK3368760.1"/>
    <property type="molecule type" value="Genomic_DNA"/>
</dbReference>
<feature type="compositionally biased region" description="Polar residues" evidence="1">
    <location>
        <begin position="318"/>
        <end position="333"/>
    </location>
</feature>
<feature type="region of interest" description="Disordered" evidence="1">
    <location>
        <begin position="110"/>
        <end position="231"/>
    </location>
</feature>
<name>A0AAE0N3D9_9PEZI</name>
<proteinExistence type="predicted"/>
<evidence type="ECO:0000313" key="2">
    <source>
        <dbReference type="EMBL" id="KAK3368760.1"/>
    </source>
</evidence>
<evidence type="ECO:0000313" key="3">
    <source>
        <dbReference type="Proteomes" id="UP001285441"/>
    </source>
</evidence>
<comment type="caution">
    <text evidence="2">The sequence shown here is derived from an EMBL/GenBank/DDBJ whole genome shotgun (WGS) entry which is preliminary data.</text>
</comment>
<reference evidence="2" key="1">
    <citation type="journal article" date="2023" name="Mol. Phylogenet. Evol.">
        <title>Genome-scale phylogeny and comparative genomics of the fungal order Sordariales.</title>
        <authorList>
            <person name="Hensen N."/>
            <person name="Bonometti L."/>
            <person name="Westerberg I."/>
            <person name="Brannstrom I.O."/>
            <person name="Guillou S."/>
            <person name="Cros-Aarteil S."/>
            <person name="Calhoun S."/>
            <person name="Haridas S."/>
            <person name="Kuo A."/>
            <person name="Mondo S."/>
            <person name="Pangilinan J."/>
            <person name="Riley R."/>
            <person name="LaButti K."/>
            <person name="Andreopoulos B."/>
            <person name="Lipzen A."/>
            <person name="Chen C."/>
            <person name="Yan M."/>
            <person name="Daum C."/>
            <person name="Ng V."/>
            <person name="Clum A."/>
            <person name="Steindorff A."/>
            <person name="Ohm R.A."/>
            <person name="Martin F."/>
            <person name="Silar P."/>
            <person name="Natvig D.O."/>
            <person name="Lalanne C."/>
            <person name="Gautier V."/>
            <person name="Ament-Velasquez S.L."/>
            <person name="Kruys A."/>
            <person name="Hutchinson M.I."/>
            <person name="Powell A.J."/>
            <person name="Barry K."/>
            <person name="Miller A.N."/>
            <person name="Grigoriev I.V."/>
            <person name="Debuchy R."/>
            <person name="Gladieux P."/>
            <person name="Hiltunen Thoren M."/>
            <person name="Johannesson H."/>
        </authorList>
    </citation>
    <scope>NUCLEOTIDE SEQUENCE</scope>
    <source>
        <strain evidence="2">CBS 232.78</strain>
    </source>
</reference>
<feature type="compositionally biased region" description="Polar residues" evidence="1">
    <location>
        <begin position="275"/>
        <end position="287"/>
    </location>
</feature>
<feature type="compositionally biased region" description="Low complexity" evidence="1">
    <location>
        <begin position="117"/>
        <end position="132"/>
    </location>
</feature>
<feature type="region of interest" description="Disordered" evidence="1">
    <location>
        <begin position="246"/>
        <end position="358"/>
    </location>
</feature>
<feature type="compositionally biased region" description="Polar residues" evidence="1">
    <location>
        <begin position="345"/>
        <end position="356"/>
    </location>
</feature>